<dbReference type="Pfam" id="PF11459">
    <property type="entry name" value="AbiEi_3"/>
    <property type="match status" value="1"/>
</dbReference>
<dbReference type="AlphaFoldDB" id="A0A7W5EQQ8"/>
<protein>
    <recommendedName>
        <fullName evidence="1">Transcriptional regulator AbiEi antitoxin N-terminal domain-containing protein</fullName>
    </recommendedName>
</protein>
<name>A0A7W5EQQ8_9GAMM</name>
<dbReference type="Proteomes" id="UP000518892">
    <property type="component" value="Unassembled WGS sequence"/>
</dbReference>
<proteinExistence type="predicted"/>
<dbReference type="InterPro" id="IPR033455">
    <property type="entry name" value="AbiEi_3_N"/>
</dbReference>
<accession>A0A7W5EQQ8</accession>
<dbReference type="EMBL" id="JACHXR010000001">
    <property type="protein sequence ID" value="MBB3229698.1"/>
    <property type="molecule type" value="Genomic_DNA"/>
</dbReference>
<gene>
    <name evidence="2" type="ORF">FHR97_000513</name>
</gene>
<keyword evidence="3" id="KW-1185">Reference proteome</keyword>
<dbReference type="InterPro" id="IPR021561">
    <property type="entry name" value="AbiEi_3"/>
</dbReference>
<sequence>MANLGDTTLASSRWLRAHGYSSSLVSRYVASGWLESPARGVYMRKGGRLLWEGVVRSLQLREGLSLHVGGRFALAWQGYEHYLHLGEGDVVTLYGSDRLPGWAAKLPMSERFEACGKGPFDLPALRFTSEVPDRQLADQGFVRRETSFGEGPIACSTPERAMLELCNAPPDAALIYEADALMQSMTTLRPRRIGMLLRHCNSIKAKRLFLALAERHEHAWLPRVPMDDVDLGRGKRSLVPGGRLHPTYLITLPGDLDEHLG</sequence>
<evidence type="ECO:0000313" key="2">
    <source>
        <dbReference type="EMBL" id="MBB3229698.1"/>
    </source>
</evidence>
<reference evidence="2 3" key="1">
    <citation type="submission" date="2020-08" db="EMBL/GenBank/DDBJ databases">
        <title>Genomic Encyclopedia of Type Strains, Phase III (KMG-III): the genomes of soil and plant-associated and newly described type strains.</title>
        <authorList>
            <person name="Whitman W."/>
        </authorList>
    </citation>
    <scope>NUCLEOTIDE SEQUENCE [LARGE SCALE GENOMIC DNA]</scope>
    <source>
        <strain evidence="2 3">CECT 7744</strain>
    </source>
</reference>
<dbReference type="Pfam" id="PF17194">
    <property type="entry name" value="AbiEi_3_N"/>
    <property type="match status" value="1"/>
</dbReference>
<organism evidence="2 3">
    <name type="scientific">Halomonas stenophila</name>
    <dbReference type="NCBI Taxonomy" id="795312"/>
    <lineage>
        <taxon>Bacteria</taxon>
        <taxon>Pseudomonadati</taxon>
        <taxon>Pseudomonadota</taxon>
        <taxon>Gammaproteobacteria</taxon>
        <taxon>Oceanospirillales</taxon>
        <taxon>Halomonadaceae</taxon>
        <taxon>Halomonas</taxon>
    </lineage>
</organism>
<comment type="caution">
    <text evidence="2">The sequence shown here is derived from an EMBL/GenBank/DDBJ whole genome shotgun (WGS) entry which is preliminary data.</text>
</comment>
<feature type="domain" description="Transcriptional regulator AbiEi antitoxin N-terminal" evidence="1">
    <location>
        <begin position="8"/>
        <end position="85"/>
    </location>
</feature>
<evidence type="ECO:0000259" key="1">
    <source>
        <dbReference type="Pfam" id="PF17194"/>
    </source>
</evidence>
<evidence type="ECO:0000313" key="3">
    <source>
        <dbReference type="Proteomes" id="UP000518892"/>
    </source>
</evidence>